<dbReference type="InterPro" id="IPR005135">
    <property type="entry name" value="Endo/exonuclease/phosphatase"/>
</dbReference>
<dbReference type="InterPro" id="IPR036691">
    <property type="entry name" value="Endo/exonu/phosph_ase_sf"/>
</dbReference>
<evidence type="ECO:0000313" key="3">
    <source>
        <dbReference type="RefSeq" id="XP_019631566.1"/>
    </source>
</evidence>
<dbReference type="SUPFAM" id="SSF56219">
    <property type="entry name" value="DNase I-like"/>
    <property type="match status" value="1"/>
</dbReference>
<evidence type="ECO:0000313" key="2">
    <source>
        <dbReference type="Proteomes" id="UP000515135"/>
    </source>
</evidence>
<dbReference type="Gene3D" id="3.60.10.10">
    <property type="entry name" value="Endonuclease/exonuclease/phosphatase"/>
    <property type="match status" value="1"/>
</dbReference>
<dbReference type="KEGG" id="bbel:109475403"/>
<dbReference type="OrthoDB" id="10068389at2759"/>
<organism evidence="2 3">
    <name type="scientific">Branchiostoma belcheri</name>
    <name type="common">Amphioxus</name>
    <dbReference type="NCBI Taxonomy" id="7741"/>
    <lineage>
        <taxon>Eukaryota</taxon>
        <taxon>Metazoa</taxon>
        <taxon>Chordata</taxon>
        <taxon>Cephalochordata</taxon>
        <taxon>Leptocardii</taxon>
        <taxon>Amphioxiformes</taxon>
        <taxon>Branchiostomatidae</taxon>
        <taxon>Branchiostoma</taxon>
    </lineage>
</organism>
<dbReference type="GO" id="GO:0007508">
    <property type="term" value="P:larval heart development"/>
    <property type="evidence" value="ECO:0007669"/>
    <property type="project" value="TreeGrafter"/>
</dbReference>
<dbReference type="PANTHER" id="PTHR33395:SF22">
    <property type="entry name" value="REVERSE TRANSCRIPTASE DOMAIN-CONTAINING PROTEIN"/>
    <property type="match status" value="1"/>
</dbReference>
<proteinExistence type="predicted"/>
<dbReference type="PANTHER" id="PTHR33395">
    <property type="entry name" value="TRANSCRIPTASE, PUTATIVE-RELATED-RELATED"/>
    <property type="match status" value="1"/>
</dbReference>
<dbReference type="GO" id="GO:0061343">
    <property type="term" value="P:cell adhesion involved in heart morphogenesis"/>
    <property type="evidence" value="ECO:0007669"/>
    <property type="project" value="TreeGrafter"/>
</dbReference>
<dbReference type="AlphaFoldDB" id="A0A6P4ZPH0"/>
<dbReference type="Pfam" id="PF03372">
    <property type="entry name" value="Exo_endo_phos"/>
    <property type="match status" value="1"/>
</dbReference>
<dbReference type="RefSeq" id="XP_019631566.1">
    <property type="nucleotide sequence ID" value="XM_019776007.1"/>
</dbReference>
<dbReference type="GO" id="GO:0031012">
    <property type="term" value="C:extracellular matrix"/>
    <property type="evidence" value="ECO:0007669"/>
    <property type="project" value="TreeGrafter"/>
</dbReference>
<sequence length="441" mass="50294">MVTAQTGSPCLRVKKGVKMIHLNIRSLLPKLDEIRAALINNPVDILTLNETWLDPSIDDNELYIPNYTLYRKDRNRQGVGVACYVTDNLQHKLITELTELDIEGVWVEVKHNVGKPIVIGSVYRPPNSTTEFFENLETAMTAATAISDEVFLLGDLNCDVFKSRSCKKIDKICSTFQAKQLIDEPTRVNENSSTCIDIIIATLPEKVSESGVCSTGLSDHCFTYAVRKAKRPSGNPRTATVRSYRRFDETAFQQDLHSAPWSTVEECTNIDDALSSFQTMLTEICDKHAPWVSVRIRGHEPPWITQEYLSMARERDFYFDKAKKTKHPSMWETAKKARNKCNNMARYLKNSITAMKSKLKAVTVKVFGPHLRPFCHHVKPNNMSMFLNKKKKTLRMNSIHTLPQLALNWLQLLRVYTERSQDRHSFPLNSKISPLSSLLSN</sequence>
<name>A0A6P4ZPH0_BRABE</name>
<dbReference type="GO" id="GO:0003824">
    <property type="term" value="F:catalytic activity"/>
    <property type="evidence" value="ECO:0007669"/>
    <property type="project" value="InterPro"/>
</dbReference>
<reference evidence="3" key="1">
    <citation type="submission" date="2025-08" db="UniProtKB">
        <authorList>
            <consortium name="RefSeq"/>
        </authorList>
    </citation>
    <scope>IDENTIFICATION</scope>
    <source>
        <tissue evidence="3">Gonad</tissue>
    </source>
</reference>
<accession>A0A6P4ZPH0</accession>
<protein>
    <submittedName>
        <fullName evidence="3">Uncharacterized protein LOC109475403</fullName>
    </submittedName>
</protein>
<dbReference type="Proteomes" id="UP000515135">
    <property type="component" value="Unplaced"/>
</dbReference>
<gene>
    <name evidence="3" type="primary">LOC109475403</name>
</gene>
<keyword evidence="2" id="KW-1185">Reference proteome</keyword>
<evidence type="ECO:0000259" key="1">
    <source>
        <dbReference type="Pfam" id="PF03372"/>
    </source>
</evidence>
<feature type="domain" description="Endonuclease/exonuclease/phosphatase" evidence="1">
    <location>
        <begin position="22"/>
        <end position="220"/>
    </location>
</feature>
<dbReference type="GeneID" id="109475403"/>